<evidence type="ECO:0000256" key="3">
    <source>
        <dbReference type="ARBA" id="ARBA00023143"/>
    </source>
</evidence>
<dbReference type="Proteomes" id="UP000007161">
    <property type="component" value="Chromosome"/>
</dbReference>
<evidence type="ECO:0000259" key="4">
    <source>
        <dbReference type="Pfam" id="PF00669"/>
    </source>
</evidence>
<evidence type="ECO:0000259" key="5">
    <source>
        <dbReference type="Pfam" id="PF00700"/>
    </source>
</evidence>
<evidence type="ECO:0000256" key="1">
    <source>
        <dbReference type="ARBA" id="ARBA00004365"/>
    </source>
</evidence>
<keyword evidence="3" id="KW-0975">Bacterial flagellum</keyword>
<reference evidence="6 7" key="1">
    <citation type="journal article" date="2012" name="J. Bacteriol.">
        <title>Complete Genome Sequence of the Thermophilic, Piezophilic, Heterotrophic Bacterium Marinitoga piezophila KA3.</title>
        <authorList>
            <person name="Lucas S."/>
            <person name="Han J."/>
            <person name="Lapidus A."/>
            <person name="Cheng J.F."/>
            <person name="Goodwin L.A."/>
            <person name="Pitluck S."/>
            <person name="Peters L."/>
            <person name="Mikhailova N."/>
            <person name="Teshima H."/>
            <person name="Detter J.C."/>
            <person name="Han C."/>
            <person name="Tapia R."/>
            <person name="Land M."/>
            <person name="Hauser L."/>
            <person name="Kyrpides N.C."/>
            <person name="Ivanova N."/>
            <person name="Pagani I."/>
            <person name="Vannier P."/>
            <person name="Oger P."/>
            <person name="Bartlett D.H."/>
            <person name="Noll K.M."/>
            <person name="Woyke T."/>
            <person name="Jebbar M."/>
        </authorList>
    </citation>
    <scope>NUCLEOTIDE SEQUENCE [LARGE SCALE GENOMIC DNA]</scope>
    <source>
        <strain evidence="7">DSM 14283 / JCM 11233 / KA3</strain>
    </source>
</reference>
<reference evidence="7" key="2">
    <citation type="submission" date="2012-01" db="EMBL/GenBank/DDBJ databases">
        <title>Complete sequence of chromosome of Marinitoga piezophila KA3.</title>
        <authorList>
            <person name="Lucas S."/>
            <person name="Han J."/>
            <person name="Lapidus A."/>
            <person name="Cheng J.-F."/>
            <person name="Goodwin L."/>
            <person name="Pitluck S."/>
            <person name="Peters L."/>
            <person name="Mikhailova N."/>
            <person name="Teshima H."/>
            <person name="Detter J.C."/>
            <person name="Han C."/>
            <person name="Tapia R."/>
            <person name="Land M."/>
            <person name="Hauser L."/>
            <person name="Kyrpides N."/>
            <person name="Ivanova N."/>
            <person name="Pagani I."/>
            <person name="Jebbar M."/>
            <person name="Vannier P."/>
            <person name="Oger P."/>
            <person name="Cario A."/>
            <person name="Bartlett D."/>
            <person name="Noll K.M."/>
            <person name="Woyke T."/>
        </authorList>
    </citation>
    <scope>NUCLEOTIDE SEQUENCE [LARGE SCALE GENOMIC DNA]</scope>
    <source>
        <strain evidence="7">DSM 14283 / JCM 11233 / KA3</strain>
    </source>
</reference>
<dbReference type="InterPro" id="IPR001492">
    <property type="entry name" value="Flagellin"/>
</dbReference>
<comment type="subcellular location">
    <subcellularLocation>
        <location evidence="1">Bacterial flagellum</location>
    </subcellularLocation>
</comment>
<protein>
    <submittedName>
        <fullName evidence="6">Flagellar hook-associated protein 3</fullName>
    </submittedName>
</protein>
<keyword evidence="6" id="KW-0282">Flagellum</keyword>
<dbReference type="eggNOG" id="COG1344">
    <property type="taxonomic scope" value="Bacteria"/>
</dbReference>
<dbReference type="GO" id="GO:0005198">
    <property type="term" value="F:structural molecule activity"/>
    <property type="evidence" value="ECO:0007669"/>
    <property type="project" value="InterPro"/>
</dbReference>
<dbReference type="OrthoDB" id="9758307at2"/>
<dbReference type="InterPro" id="IPR046358">
    <property type="entry name" value="Flagellin_C"/>
</dbReference>
<dbReference type="AlphaFoldDB" id="H2J5V4"/>
<dbReference type="InterPro" id="IPR013384">
    <property type="entry name" value="Flagell_FlgL"/>
</dbReference>
<sequence length="301" mass="34256">MRITQSMIANRALNDIRNSMLKREELSEQLSTGKRVRKPSDDPVAAGKSSYLMGRNRVLNEYINNIKNTRSVLVYYDTALQEMQDVNHRIKELTVKAANDTQTLEDRQHIAEELKQLKDHLYKIANTQINGKYIFGGAKTDLPPVRKDNNKIIINTPREANVRAKLPLEHVEIEYGVTVYDVFRTDSGETVFGILDRLIDSVENADKNSDENIERDLGSLDEILNKVNANLARVGSTDNMLESMEKRFERVVDNNTDIINELIGTDMTKAFSDFTLEQNILQAALKTTAQILPQSLVDFIR</sequence>
<organism evidence="6 7">
    <name type="scientific">Marinitoga piezophila (strain DSM 14283 / JCM 11233 / KA3)</name>
    <dbReference type="NCBI Taxonomy" id="443254"/>
    <lineage>
        <taxon>Bacteria</taxon>
        <taxon>Thermotogati</taxon>
        <taxon>Thermotogota</taxon>
        <taxon>Thermotogae</taxon>
        <taxon>Petrotogales</taxon>
        <taxon>Petrotogaceae</taxon>
        <taxon>Marinitoga</taxon>
    </lineage>
</organism>
<dbReference type="STRING" id="443254.Marpi_1792"/>
<dbReference type="KEGG" id="mpz:Marpi_1792"/>
<dbReference type="NCBIfam" id="TIGR02550">
    <property type="entry name" value="flagell_flgL"/>
    <property type="match status" value="1"/>
</dbReference>
<dbReference type="Gene3D" id="1.20.1330.10">
    <property type="entry name" value="f41 fragment of flagellin, N-terminal domain"/>
    <property type="match status" value="1"/>
</dbReference>
<dbReference type="GO" id="GO:0071973">
    <property type="term" value="P:bacterial-type flagellum-dependent cell motility"/>
    <property type="evidence" value="ECO:0007669"/>
    <property type="project" value="InterPro"/>
</dbReference>
<evidence type="ECO:0000313" key="7">
    <source>
        <dbReference type="Proteomes" id="UP000007161"/>
    </source>
</evidence>
<dbReference type="SUPFAM" id="SSF64518">
    <property type="entry name" value="Phase 1 flagellin"/>
    <property type="match status" value="1"/>
</dbReference>
<dbReference type="HOGENOM" id="CLU_024437_2_0_0"/>
<feature type="domain" description="Flagellin N-terminal" evidence="4">
    <location>
        <begin position="4"/>
        <end position="140"/>
    </location>
</feature>
<keyword evidence="7" id="KW-1185">Reference proteome</keyword>
<comment type="similarity">
    <text evidence="2">Belongs to the bacterial flagellin family.</text>
</comment>
<feature type="domain" description="Flagellin C-terminal" evidence="5">
    <location>
        <begin position="219"/>
        <end position="299"/>
    </location>
</feature>
<keyword evidence="6" id="KW-0966">Cell projection</keyword>
<dbReference type="PANTHER" id="PTHR42792:SF1">
    <property type="entry name" value="FLAGELLAR HOOK-ASSOCIATED PROTEIN 3"/>
    <property type="match status" value="1"/>
</dbReference>
<dbReference type="InterPro" id="IPR001029">
    <property type="entry name" value="Flagellin_N"/>
</dbReference>
<accession>H2J5V4</accession>
<dbReference type="GO" id="GO:0009424">
    <property type="term" value="C:bacterial-type flagellum hook"/>
    <property type="evidence" value="ECO:0007669"/>
    <property type="project" value="InterPro"/>
</dbReference>
<dbReference type="RefSeq" id="WP_014297244.1">
    <property type="nucleotide sequence ID" value="NC_016751.1"/>
</dbReference>
<dbReference type="EMBL" id="CP003257">
    <property type="protein sequence ID" value="AEX86173.1"/>
    <property type="molecule type" value="Genomic_DNA"/>
</dbReference>
<name>H2J5V4_MARPK</name>
<dbReference type="Pfam" id="PF00669">
    <property type="entry name" value="Flagellin_N"/>
    <property type="match status" value="1"/>
</dbReference>
<proteinExistence type="inferred from homology"/>
<evidence type="ECO:0000256" key="2">
    <source>
        <dbReference type="ARBA" id="ARBA00005709"/>
    </source>
</evidence>
<dbReference type="PANTHER" id="PTHR42792">
    <property type="entry name" value="FLAGELLIN"/>
    <property type="match status" value="1"/>
</dbReference>
<dbReference type="Pfam" id="PF00700">
    <property type="entry name" value="Flagellin_C"/>
    <property type="match status" value="1"/>
</dbReference>
<evidence type="ECO:0000313" key="6">
    <source>
        <dbReference type="EMBL" id="AEX86173.1"/>
    </source>
</evidence>
<gene>
    <name evidence="6" type="ordered locus">Marpi_1792</name>
</gene>
<keyword evidence="6" id="KW-0969">Cilium</keyword>